<dbReference type="EMBL" id="WMEX01000001">
    <property type="protein sequence ID" value="MYL25269.1"/>
    <property type="molecule type" value="Genomic_DNA"/>
</dbReference>
<dbReference type="PANTHER" id="PTHR46401:SF2">
    <property type="entry name" value="GLYCOSYLTRANSFERASE WBBK-RELATED"/>
    <property type="match status" value="1"/>
</dbReference>
<evidence type="ECO:0000259" key="2">
    <source>
        <dbReference type="Pfam" id="PF00534"/>
    </source>
</evidence>
<organism evidence="4 5">
    <name type="scientific">Vreelandella halophila</name>
    <dbReference type="NCBI Taxonomy" id="86177"/>
    <lineage>
        <taxon>Bacteria</taxon>
        <taxon>Pseudomonadati</taxon>
        <taxon>Pseudomonadota</taxon>
        <taxon>Gammaproteobacteria</taxon>
        <taxon>Oceanospirillales</taxon>
        <taxon>Halomonadaceae</taxon>
        <taxon>Vreelandella</taxon>
    </lineage>
</organism>
<name>A0A9X4Y8E0_9GAMM</name>
<evidence type="ECO:0000259" key="3">
    <source>
        <dbReference type="Pfam" id="PF13439"/>
    </source>
</evidence>
<dbReference type="InterPro" id="IPR001296">
    <property type="entry name" value="Glyco_trans_1"/>
</dbReference>
<keyword evidence="1" id="KW-0808">Transferase</keyword>
<feature type="domain" description="Glycosyl transferase family 1" evidence="2">
    <location>
        <begin position="203"/>
        <end position="354"/>
    </location>
</feature>
<feature type="domain" description="Glycosyltransferase subfamily 4-like N-terminal" evidence="3">
    <location>
        <begin position="16"/>
        <end position="174"/>
    </location>
</feature>
<dbReference type="PANTHER" id="PTHR46401">
    <property type="entry name" value="GLYCOSYLTRANSFERASE WBBK-RELATED"/>
    <property type="match status" value="1"/>
</dbReference>
<evidence type="ECO:0000313" key="4">
    <source>
        <dbReference type="EMBL" id="MYL25269.1"/>
    </source>
</evidence>
<dbReference type="RefSeq" id="WP_160897744.1">
    <property type="nucleotide sequence ID" value="NZ_WMEX01000001.1"/>
</dbReference>
<accession>A0A9X4Y8E0</accession>
<sequence length="379" mass="42596">MNVILSVEPVRFPLTGIGRYTYELAKGLQESEDLESLKLFSGTRFMDHLPVPSHESTSSHGLKRLIQRSGTAMELYRRLMPLIRAYSLRGHEDFIYHGPNFSLPPFPGRKVATIHDLSAFKWPETQDPIKVRYLQKELGKTLDSADALITPSEFIRRELAEFAAWPLEKIHAVPLAAGPEFRPRGEEELQPFLKRHGLSYQGYTLFVGTIEPRKNLESLLDAYRQLPKAVRQRWPLVLSGYWGWQSDDIHARIKDAEREGWAKYLGFLPAQDLPLLYSGARLFAFPSLYEGFGLPILEAMQSGVPVVCSDAASLPEVAGDAALCQKVEDVPGLADGVRSVLEEQVLRNRLISDGSARSECFSWAECIAGTRMAYHATQP</sequence>
<dbReference type="SUPFAM" id="SSF53756">
    <property type="entry name" value="UDP-Glycosyltransferase/glycogen phosphorylase"/>
    <property type="match status" value="1"/>
</dbReference>
<comment type="caution">
    <text evidence="4">The sequence shown here is derived from an EMBL/GenBank/DDBJ whole genome shotgun (WGS) entry which is preliminary data.</text>
</comment>
<gene>
    <name evidence="4" type="ORF">GLW01_00525</name>
</gene>
<dbReference type="Pfam" id="PF13439">
    <property type="entry name" value="Glyco_transf_4"/>
    <property type="match status" value="1"/>
</dbReference>
<dbReference type="Proteomes" id="UP000460751">
    <property type="component" value="Unassembled WGS sequence"/>
</dbReference>
<dbReference type="GO" id="GO:0009103">
    <property type="term" value="P:lipopolysaccharide biosynthetic process"/>
    <property type="evidence" value="ECO:0007669"/>
    <property type="project" value="TreeGrafter"/>
</dbReference>
<dbReference type="Pfam" id="PF00534">
    <property type="entry name" value="Glycos_transf_1"/>
    <property type="match status" value="1"/>
</dbReference>
<keyword evidence="5" id="KW-1185">Reference proteome</keyword>
<proteinExistence type="predicted"/>
<protein>
    <submittedName>
        <fullName evidence="4">Glycosyltransferase</fullName>
    </submittedName>
</protein>
<dbReference type="CDD" id="cd03809">
    <property type="entry name" value="GT4_MtfB-like"/>
    <property type="match status" value="1"/>
</dbReference>
<dbReference type="InterPro" id="IPR028098">
    <property type="entry name" value="Glyco_trans_4-like_N"/>
</dbReference>
<dbReference type="OrthoDB" id="9801609at2"/>
<evidence type="ECO:0000313" key="5">
    <source>
        <dbReference type="Proteomes" id="UP000460751"/>
    </source>
</evidence>
<reference evidence="4 5" key="1">
    <citation type="submission" date="2019-11" db="EMBL/GenBank/DDBJ databases">
        <title>Genome sequences of 17 halophilic strains isolated from different environments.</title>
        <authorList>
            <person name="Furrow R.E."/>
        </authorList>
    </citation>
    <scope>NUCLEOTIDE SEQUENCE [LARGE SCALE GENOMIC DNA]</scope>
    <source>
        <strain evidence="4 5">22507_15_FS</strain>
    </source>
</reference>
<dbReference type="GO" id="GO:0016757">
    <property type="term" value="F:glycosyltransferase activity"/>
    <property type="evidence" value="ECO:0007669"/>
    <property type="project" value="InterPro"/>
</dbReference>
<dbReference type="AlphaFoldDB" id="A0A9X4Y8E0"/>
<dbReference type="Gene3D" id="3.40.50.2000">
    <property type="entry name" value="Glycogen Phosphorylase B"/>
    <property type="match status" value="2"/>
</dbReference>
<evidence type="ECO:0000256" key="1">
    <source>
        <dbReference type="ARBA" id="ARBA00022679"/>
    </source>
</evidence>